<dbReference type="AlphaFoldDB" id="A0A518D3Q1"/>
<keyword evidence="4" id="KW-0804">Transcription</keyword>
<dbReference type="InterPro" id="IPR013325">
    <property type="entry name" value="RNA_pol_sigma_r2"/>
</dbReference>
<dbReference type="PANTHER" id="PTHR30385:SF8">
    <property type="entry name" value="RNA POLYMERASE SIGMA-E FACTOR"/>
    <property type="match status" value="1"/>
</dbReference>
<evidence type="ECO:0000259" key="5">
    <source>
        <dbReference type="Pfam" id="PF04542"/>
    </source>
</evidence>
<dbReference type="SUPFAM" id="SSF88946">
    <property type="entry name" value="Sigma2 domain of RNA polymerase sigma factors"/>
    <property type="match status" value="1"/>
</dbReference>
<organism evidence="6 7">
    <name type="scientific">Rohdeia mirabilis</name>
    <dbReference type="NCBI Taxonomy" id="2528008"/>
    <lineage>
        <taxon>Bacteria</taxon>
        <taxon>Pseudomonadati</taxon>
        <taxon>Planctomycetota</taxon>
        <taxon>Planctomycetia</taxon>
        <taxon>Planctomycetia incertae sedis</taxon>
        <taxon>Rohdeia</taxon>
    </lineage>
</organism>
<feature type="domain" description="RNA polymerase sigma-70 region 2" evidence="5">
    <location>
        <begin position="47"/>
        <end position="94"/>
    </location>
</feature>
<sequence length="250" mass="28272">MVQDVTTGFIQRLRTRDPQAWFELWEIFGPVLRAQFARWGKGRIGAETVQDLSQETMTALATAIDSHDPSRGVRFSTWLLAIAKYTLTDEFDRRMALKRGAGKKPMDLDHAYDQAGDEAPPDERYEGLIIGAKVEAALRSVERETEMMDFEVYRLRVLEGRQGKDVAISLGLSEAAVSRRLTKVRDRVRSNLGDVMARFSFTDEELEEASRKGLDANPNKASDALFDEAVAEVYQRYAQFRAELDRSTGV</sequence>
<evidence type="ECO:0000313" key="6">
    <source>
        <dbReference type="EMBL" id="QDU86101.1"/>
    </source>
</evidence>
<evidence type="ECO:0000256" key="1">
    <source>
        <dbReference type="ARBA" id="ARBA00023015"/>
    </source>
</evidence>
<dbReference type="InterPro" id="IPR007627">
    <property type="entry name" value="RNA_pol_sigma70_r2"/>
</dbReference>
<protein>
    <submittedName>
        <fullName evidence="6">RNA polymerase sigma factor</fullName>
    </submittedName>
</protein>
<keyword evidence="3" id="KW-0238">DNA-binding</keyword>
<dbReference type="Gene3D" id="1.10.10.10">
    <property type="entry name" value="Winged helix-like DNA-binding domain superfamily/Winged helix DNA-binding domain"/>
    <property type="match status" value="1"/>
</dbReference>
<dbReference type="EMBL" id="CP036290">
    <property type="protein sequence ID" value="QDU86101.1"/>
    <property type="molecule type" value="Genomic_DNA"/>
</dbReference>
<dbReference type="Proteomes" id="UP000319342">
    <property type="component" value="Chromosome"/>
</dbReference>
<dbReference type="GO" id="GO:0016987">
    <property type="term" value="F:sigma factor activity"/>
    <property type="evidence" value="ECO:0007669"/>
    <property type="project" value="UniProtKB-KW"/>
</dbReference>
<evidence type="ECO:0000256" key="4">
    <source>
        <dbReference type="ARBA" id="ARBA00023163"/>
    </source>
</evidence>
<evidence type="ECO:0000313" key="7">
    <source>
        <dbReference type="Proteomes" id="UP000319342"/>
    </source>
</evidence>
<evidence type="ECO:0000256" key="2">
    <source>
        <dbReference type="ARBA" id="ARBA00023082"/>
    </source>
</evidence>
<reference evidence="6 7" key="1">
    <citation type="submission" date="2019-02" db="EMBL/GenBank/DDBJ databases">
        <title>Deep-cultivation of Planctomycetes and their phenomic and genomic characterization uncovers novel biology.</title>
        <authorList>
            <person name="Wiegand S."/>
            <person name="Jogler M."/>
            <person name="Boedeker C."/>
            <person name="Pinto D."/>
            <person name="Vollmers J."/>
            <person name="Rivas-Marin E."/>
            <person name="Kohn T."/>
            <person name="Peeters S.H."/>
            <person name="Heuer A."/>
            <person name="Rast P."/>
            <person name="Oberbeckmann S."/>
            <person name="Bunk B."/>
            <person name="Jeske O."/>
            <person name="Meyerdierks A."/>
            <person name="Storesund J.E."/>
            <person name="Kallscheuer N."/>
            <person name="Luecker S."/>
            <person name="Lage O.M."/>
            <person name="Pohl T."/>
            <person name="Merkel B.J."/>
            <person name="Hornburger P."/>
            <person name="Mueller R.-W."/>
            <person name="Bruemmer F."/>
            <person name="Labrenz M."/>
            <person name="Spormann A.M."/>
            <person name="Op den Camp H."/>
            <person name="Overmann J."/>
            <person name="Amann R."/>
            <person name="Jetten M.S.M."/>
            <person name="Mascher T."/>
            <person name="Medema M.H."/>
            <person name="Devos D.P."/>
            <person name="Kaster A.-K."/>
            <person name="Ovreas L."/>
            <person name="Rohde M."/>
            <person name="Galperin M.Y."/>
            <person name="Jogler C."/>
        </authorList>
    </citation>
    <scope>NUCLEOTIDE SEQUENCE [LARGE SCALE GENOMIC DNA]</scope>
    <source>
        <strain evidence="6 7">Pla163</strain>
    </source>
</reference>
<dbReference type="GO" id="GO:0003677">
    <property type="term" value="F:DNA binding"/>
    <property type="evidence" value="ECO:0007669"/>
    <property type="project" value="UniProtKB-KW"/>
</dbReference>
<dbReference type="Pfam" id="PF04542">
    <property type="entry name" value="Sigma70_r2"/>
    <property type="match status" value="1"/>
</dbReference>
<proteinExistence type="predicted"/>
<keyword evidence="1" id="KW-0805">Transcription regulation</keyword>
<dbReference type="NCBIfam" id="TIGR02937">
    <property type="entry name" value="sigma70-ECF"/>
    <property type="match status" value="1"/>
</dbReference>
<accession>A0A518D3Q1</accession>
<keyword evidence="2" id="KW-0731">Sigma factor</keyword>
<dbReference type="GO" id="GO:0006352">
    <property type="term" value="P:DNA-templated transcription initiation"/>
    <property type="evidence" value="ECO:0007669"/>
    <property type="project" value="InterPro"/>
</dbReference>
<dbReference type="RefSeq" id="WP_419186019.1">
    <property type="nucleotide sequence ID" value="NZ_CP036290.1"/>
</dbReference>
<dbReference type="InterPro" id="IPR014284">
    <property type="entry name" value="RNA_pol_sigma-70_dom"/>
</dbReference>
<keyword evidence="7" id="KW-1185">Reference proteome</keyword>
<dbReference type="InterPro" id="IPR036388">
    <property type="entry name" value="WH-like_DNA-bd_sf"/>
</dbReference>
<name>A0A518D3Q1_9BACT</name>
<gene>
    <name evidence="6" type="ORF">Pla163_32500</name>
</gene>
<evidence type="ECO:0000256" key="3">
    <source>
        <dbReference type="ARBA" id="ARBA00023125"/>
    </source>
</evidence>
<dbReference type="PANTHER" id="PTHR30385">
    <property type="entry name" value="SIGMA FACTOR F FLAGELLAR"/>
    <property type="match status" value="1"/>
</dbReference>
<dbReference type="Gene3D" id="1.10.1740.10">
    <property type="match status" value="1"/>
</dbReference>